<organism evidence="1">
    <name type="scientific">uncultured Cytophagales bacterium</name>
    <dbReference type="NCBI Taxonomy" id="158755"/>
    <lineage>
        <taxon>Bacteria</taxon>
        <taxon>Pseudomonadati</taxon>
        <taxon>Bacteroidota</taxon>
        <taxon>Sphingobacteriia</taxon>
        <taxon>Sphingobacteriales</taxon>
        <taxon>environmental samples</taxon>
    </lineage>
</organism>
<dbReference type="SUPFAM" id="SSF53448">
    <property type="entry name" value="Nucleotide-diphospho-sugar transferases"/>
    <property type="match status" value="1"/>
</dbReference>
<dbReference type="AlphaFoldDB" id="A0A6J4H926"/>
<reference evidence="1" key="1">
    <citation type="submission" date="2020-02" db="EMBL/GenBank/DDBJ databases">
        <authorList>
            <person name="Meier V. D."/>
        </authorList>
    </citation>
    <scope>NUCLEOTIDE SEQUENCE</scope>
    <source>
        <strain evidence="1">AVDCRST_MAG56</strain>
    </source>
</reference>
<evidence type="ECO:0000313" key="1">
    <source>
        <dbReference type="EMBL" id="CAA9217102.1"/>
    </source>
</evidence>
<proteinExistence type="predicted"/>
<dbReference type="InterPro" id="IPR029044">
    <property type="entry name" value="Nucleotide-diphossugar_trans"/>
</dbReference>
<dbReference type="EMBL" id="CADCTQ010000023">
    <property type="protein sequence ID" value="CAA9217102.1"/>
    <property type="molecule type" value="Genomic_DNA"/>
</dbReference>
<accession>A0A6J4H926</accession>
<name>A0A6J4H926_9SPHI</name>
<protein>
    <submittedName>
        <fullName evidence="1">Uncharacterized protein</fullName>
    </submittedName>
</protein>
<dbReference type="Gene3D" id="3.90.550.10">
    <property type="entry name" value="Spore Coat Polysaccharide Biosynthesis Protein SpsA, Chain A"/>
    <property type="match status" value="1"/>
</dbReference>
<gene>
    <name evidence="1" type="ORF">AVDCRST_MAG56-206</name>
</gene>
<sequence length="293" mass="33241">MPAPIILFVYNRPEHTRRTVASLQACDLARESHLYVFADGPKTPADAPNVQAVRQCVQSVEGFGQVTVTAREENRGLARSVIGGVTEVLREHGRAVVLEDDLVFARNYLQFMNEALDTYQARRHIFSVSGYSYPLPVPPDFADDVYLLPRASSWGWATWADRWAAADWQVADYAQFLGSRAVQDGFAAGGRDLVYMLRKQQLGRIDSWAVRWSYAHYKHNAYCLFPVKSKVHNTGNDKSGTHSPRTTRFRTEVSDAPFQLTPDPKADPRLIASLQKFFEPSYVRKLINRFTLR</sequence>